<evidence type="ECO:0000313" key="1">
    <source>
        <dbReference type="EMBL" id="KAK3311120.1"/>
    </source>
</evidence>
<dbReference type="AlphaFoldDB" id="A0AAJ0M6X5"/>
<proteinExistence type="predicted"/>
<dbReference type="EMBL" id="JAUDZG010000001">
    <property type="protein sequence ID" value="KAK3311120.1"/>
    <property type="molecule type" value="Genomic_DNA"/>
</dbReference>
<reference evidence="1" key="2">
    <citation type="submission" date="2023-06" db="EMBL/GenBank/DDBJ databases">
        <authorList>
            <consortium name="Lawrence Berkeley National Laboratory"/>
            <person name="Mondo S.J."/>
            <person name="Hensen N."/>
            <person name="Bonometti L."/>
            <person name="Westerberg I."/>
            <person name="Brannstrom I.O."/>
            <person name="Guillou S."/>
            <person name="Cros-Aarteil S."/>
            <person name="Calhoun S."/>
            <person name="Haridas S."/>
            <person name="Kuo A."/>
            <person name="Pangilinan J."/>
            <person name="Riley R."/>
            <person name="Labutti K."/>
            <person name="Andreopoulos B."/>
            <person name="Lipzen A."/>
            <person name="Chen C."/>
            <person name="Yanf M."/>
            <person name="Daum C."/>
            <person name="Ng V."/>
            <person name="Clum A."/>
            <person name="Steindorff A."/>
            <person name="Ohm R."/>
            <person name="Martin F."/>
            <person name="Silar P."/>
            <person name="Natvig D."/>
            <person name="Lalanne C."/>
            <person name="Gautier V."/>
            <person name="Ament-Velasquez S.L."/>
            <person name="Kruys A."/>
            <person name="Hutchinson M.I."/>
            <person name="Powell A.J."/>
            <person name="Barry K."/>
            <person name="Miller A.N."/>
            <person name="Grigoriev I.V."/>
            <person name="Debuchy R."/>
            <person name="Gladieux P."/>
            <person name="Thoren M.H."/>
            <person name="Johannesson H."/>
        </authorList>
    </citation>
    <scope>NUCLEOTIDE SEQUENCE</scope>
    <source>
        <strain evidence="1">CBS 333.67</strain>
    </source>
</reference>
<reference evidence="1" key="1">
    <citation type="journal article" date="2023" name="Mol. Phylogenet. Evol.">
        <title>Genome-scale phylogeny and comparative genomics of the fungal order Sordariales.</title>
        <authorList>
            <person name="Hensen N."/>
            <person name="Bonometti L."/>
            <person name="Westerberg I."/>
            <person name="Brannstrom I.O."/>
            <person name="Guillou S."/>
            <person name="Cros-Aarteil S."/>
            <person name="Calhoun S."/>
            <person name="Haridas S."/>
            <person name="Kuo A."/>
            <person name="Mondo S."/>
            <person name="Pangilinan J."/>
            <person name="Riley R."/>
            <person name="LaButti K."/>
            <person name="Andreopoulos B."/>
            <person name="Lipzen A."/>
            <person name="Chen C."/>
            <person name="Yan M."/>
            <person name="Daum C."/>
            <person name="Ng V."/>
            <person name="Clum A."/>
            <person name="Steindorff A."/>
            <person name="Ohm R.A."/>
            <person name="Martin F."/>
            <person name="Silar P."/>
            <person name="Natvig D.O."/>
            <person name="Lalanne C."/>
            <person name="Gautier V."/>
            <person name="Ament-Velasquez S.L."/>
            <person name="Kruys A."/>
            <person name="Hutchinson M.I."/>
            <person name="Powell A.J."/>
            <person name="Barry K."/>
            <person name="Miller A.N."/>
            <person name="Grigoriev I.V."/>
            <person name="Debuchy R."/>
            <person name="Gladieux P."/>
            <person name="Hiltunen Thoren M."/>
            <person name="Johannesson H."/>
        </authorList>
    </citation>
    <scope>NUCLEOTIDE SEQUENCE</scope>
    <source>
        <strain evidence="1">CBS 333.67</strain>
    </source>
</reference>
<evidence type="ECO:0000313" key="2">
    <source>
        <dbReference type="Proteomes" id="UP001273166"/>
    </source>
</evidence>
<dbReference type="GeneID" id="87886160"/>
<keyword evidence="2" id="KW-1185">Reference proteome</keyword>
<sequence length="63" mass="6436">MRFKVVSSMCTFATTTKLVPVAVAVVAVVVAEVMVVMEAAAFAAVVARVDGRAKSAPRGIGPT</sequence>
<dbReference type="Proteomes" id="UP001273166">
    <property type="component" value="Unassembled WGS sequence"/>
</dbReference>
<name>A0AAJ0M6X5_9PEZI</name>
<accession>A0AAJ0M6X5</accession>
<gene>
    <name evidence="1" type="ORF">B0T15DRAFT_499145</name>
</gene>
<protein>
    <submittedName>
        <fullName evidence="1">Uncharacterized protein</fullName>
    </submittedName>
</protein>
<organism evidence="1 2">
    <name type="scientific">Chaetomium strumarium</name>
    <dbReference type="NCBI Taxonomy" id="1170767"/>
    <lineage>
        <taxon>Eukaryota</taxon>
        <taxon>Fungi</taxon>
        <taxon>Dikarya</taxon>
        <taxon>Ascomycota</taxon>
        <taxon>Pezizomycotina</taxon>
        <taxon>Sordariomycetes</taxon>
        <taxon>Sordariomycetidae</taxon>
        <taxon>Sordariales</taxon>
        <taxon>Chaetomiaceae</taxon>
        <taxon>Chaetomium</taxon>
    </lineage>
</organism>
<dbReference type="RefSeq" id="XP_062726900.1">
    <property type="nucleotide sequence ID" value="XM_062867331.1"/>
</dbReference>
<comment type="caution">
    <text evidence="1">The sequence shown here is derived from an EMBL/GenBank/DDBJ whole genome shotgun (WGS) entry which is preliminary data.</text>
</comment>